<dbReference type="RefSeq" id="WP_025389883.1">
    <property type="nucleotide sequence ID" value="NZ_CP007014.1"/>
</dbReference>
<evidence type="ECO:0000313" key="1">
    <source>
        <dbReference type="EMBL" id="AHG43612.1"/>
    </source>
</evidence>
<dbReference type="STRING" id="1357279.N018_13330"/>
<evidence type="ECO:0000313" key="2">
    <source>
        <dbReference type="Proteomes" id="UP000019089"/>
    </source>
</evidence>
<dbReference type="AlphaFoldDB" id="W0MYV1"/>
<dbReference type="Proteomes" id="UP000019089">
    <property type="component" value="Chromosome"/>
</dbReference>
<dbReference type="HOGENOM" id="CLU_2261413_0_0_6"/>
<dbReference type="KEGG" id="psyr:N018_13330"/>
<name>W0MYV1_PSESX</name>
<protein>
    <submittedName>
        <fullName evidence="1">Uncharacterized protein</fullName>
    </submittedName>
</protein>
<gene>
    <name evidence="1" type="ORF">N018_13330</name>
</gene>
<organism evidence="1 2">
    <name type="scientific">Pseudomonas syringae CC1557</name>
    <dbReference type="NCBI Taxonomy" id="1357279"/>
    <lineage>
        <taxon>Bacteria</taxon>
        <taxon>Pseudomonadati</taxon>
        <taxon>Pseudomonadota</taxon>
        <taxon>Gammaproteobacteria</taxon>
        <taxon>Pseudomonadales</taxon>
        <taxon>Pseudomonadaceae</taxon>
        <taxon>Pseudomonas</taxon>
        <taxon>Pseudomonas syringae</taxon>
    </lineage>
</organism>
<reference evidence="1 2" key="1">
    <citation type="submission" date="2013-12" db="EMBL/GenBank/DDBJ databases">
        <title>Interactions Between Genome Architecture and Virulence Genes in Pseudomonas syringae, strain CC1557 as a model.</title>
        <authorList>
            <person name="Baltrus D."/>
            <person name="Hockett K."/>
            <person name="Karlsrud E."/>
            <person name="Dougherty K."/>
            <person name="Nishimura M."/>
        </authorList>
    </citation>
    <scope>NUCLEOTIDE SEQUENCE [LARGE SCALE GENOMIC DNA]</scope>
    <source>
        <strain evidence="1 2">CC1557</strain>
    </source>
</reference>
<dbReference type="EMBL" id="CP007014">
    <property type="protein sequence ID" value="AHG43612.1"/>
    <property type="molecule type" value="Genomic_DNA"/>
</dbReference>
<proteinExistence type="predicted"/>
<sequence>MAFDYDRSELLMSLTGSISEFFFRGVTDETKAVELRDRSRAMGLAIGRIQAVIMEPSEVSPDIYGEIKRLEKLIGDSVADGMSRQIQPGSELWKTLQGKADGD</sequence>
<accession>W0MYV1</accession>